<keyword evidence="7 13" id="KW-0067">ATP-binding</keyword>
<evidence type="ECO:0000256" key="1">
    <source>
        <dbReference type="ARBA" id="ARBA00004141"/>
    </source>
</evidence>
<dbReference type="SUPFAM" id="SSF81653">
    <property type="entry name" value="Calcium ATPase, transduction domain A"/>
    <property type="match status" value="1"/>
</dbReference>
<feature type="transmembrane region" description="Helical" evidence="13">
    <location>
        <begin position="1952"/>
        <end position="1974"/>
    </location>
</feature>
<feature type="transmembrane region" description="Helical" evidence="13">
    <location>
        <begin position="252"/>
        <end position="274"/>
    </location>
</feature>
<dbReference type="InterPro" id="IPR038050">
    <property type="entry name" value="Neuro_actylchol_rec"/>
</dbReference>
<evidence type="ECO:0000256" key="15">
    <source>
        <dbReference type="SAM" id="MobiDB-lite"/>
    </source>
</evidence>
<feature type="transmembrane region" description="Helical" evidence="13">
    <location>
        <begin position="1016"/>
        <end position="1049"/>
    </location>
</feature>
<comment type="catalytic activity">
    <reaction evidence="12 13">
        <text>ATP + H2O = ADP + phosphate + H(+)</text>
        <dbReference type="Rhea" id="RHEA:13065"/>
        <dbReference type="ChEBI" id="CHEBI:15377"/>
        <dbReference type="ChEBI" id="CHEBI:15378"/>
        <dbReference type="ChEBI" id="CHEBI:30616"/>
        <dbReference type="ChEBI" id="CHEBI:43474"/>
        <dbReference type="ChEBI" id="CHEBI:456216"/>
    </reaction>
</comment>
<dbReference type="Gene3D" id="2.70.150.10">
    <property type="entry name" value="Calcium-transporting ATPase, cytoplasmic transduction domain A"/>
    <property type="match status" value="1"/>
</dbReference>
<dbReference type="Pfam" id="PF13246">
    <property type="entry name" value="Cation_ATPase"/>
    <property type="match status" value="1"/>
</dbReference>
<dbReference type="InterPro" id="IPR001757">
    <property type="entry name" value="P_typ_ATPase"/>
</dbReference>
<keyword evidence="6 13" id="KW-0547">Nucleotide-binding</keyword>
<evidence type="ECO:0000256" key="11">
    <source>
        <dbReference type="ARBA" id="ARBA00023136"/>
    </source>
</evidence>
<keyword evidence="3" id="KW-0597">Phosphoprotein</keyword>
<dbReference type="FunFam" id="3.40.50.1000:FF:000068">
    <property type="entry name" value="Cation-transporting ATPase"/>
    <property type="match status" value="1"/>
</dbReference>
<dbReference type="GO" id="GO:0005524">
    <property type="term" value="F:ATP binding"/>
    <property type="evidence" value="ECO:0007669"/>
    <property type="project" value="UniProtKB-UniRule"/>
</dbReference>
<dbReference type="Pfam" id="PF00122">
    <property type="entry name" value="E1-E2_ATPase"/>
    <property type="match status" value="1"/>
</dbReference>
<dbReference type="Pfam" id="PF02931">
    <property type="entry name" value="Neur_chan_LBD"/>
    <property type="match status" value="1"/>
</dbReference>
<feature type="transmembrane region" description="Helical" evidence="13">
    <location>
        <begin position="80"/>
        <end position="100"/>
    </location>
</feature>
<dbReference type="Pfam" id="PF00689">
    <property type="entry name" value="Cation_ATPase_C"/>
    <property type="match status" value="1"/>
</dbReference>
<feature type="transmembrane region" description="Helical" evidence="13">
    <location>
        <begin position="2012"/>
        <end position="2030"/>
    </location>
</feature>
<keyword evidence="11 13" id="KW-0472">Membrane</keyword>
<dbReference type="SFLD" id="SFLDF00027">
    <property type="entry name" value="p-type_atpase"/>
    <property type="match status" value="1"/>
</dbReference>
<comment type="similarity">
    <text evidence="2 13">Belongs to the cation transport ATPase (P-type) (TC 3.A.3) family. Type V subfamily.</text>
</comment>
<dbReference type="SUPFAM" id="SSF81665">
    <property type="entry name" value="Calcium ATPase, transmembrane domain M"/>
    <property type="match status" value="1"/>
</dbReference>
<evidence type="ECO:0000256" key="9">
    <source>
        <dbReference type="ARBA" id="ARBA00022967"/>
    </source>
</evidence>
<dbReference type="InterPro" id="IPR036734">
    <property type="entry name" value="Neur_chan_lig-bd_sf"/>
</dbReference>
<dbReference type="InterPro" id="IPR004014">
    <property type="entry name" value="ATPase_P-typ_cation-transptr_N"/>
</dbReference>
<evidence type="ECO:0000256" key="7">
    <source>
        <dbReference type="ARBA" id="ARBA00022840"/>
    </source>
</evidence>
<feature type="transmembrane region" description="Helical" evidence="13">
    <location>
        <begin position="1101"/>
        <end position="1121"/>
    </location>
</feature>
<dbReference type="InterPro" id="IPR008250">
    <property type="entry name" value="ATPase_P-typ_transduc_dom_A_sf"/>
</dbReference>
<dbReference type="Gene3D" id="1.20.58.390">
    <property type="entry name" value="Neurotransmitter-gated ion-channel transmembrane domain"/>
    <property type="match status" value="1"/>
</dbReference>
<feature type="coiled-coil region" evidence="14">
    <location>
        <begin position="1974"/>
        <end position="2001"/>
    </location>
</feature>
<feature type="transmembrane region" description="Helical" evidence="13">
    <location>
        <begin position="1896"/>
        <end position="1914"/>
    </location>
</feature>
<sequence length="2041" mass="233472">MCPIIYINTSKYFAERRSLLSRTYPTYQSLEEVEDSTMVNEKHSNLSSGVPYPDTHTSNFTHGDSTLKFYGYKKDKSKAITYWIFSFLSIGFLPLFGYWYPQFKTYLTSKKCKISGADQILVEENKHFTVKKVKTIHSHIPFEIPSYDKTLKLRELQIFSYRKINFIWHPIKRTYVSISSICDDIYIQKFHEVLESNCGLNFETIESIEKLYGKNVIEVKVTPLLLIALKEFLSPFYIFQVFSVAIWFSDQYILYAAIIVFISFVSITAESWSIQKEEKKLAAMVHDETTVEVIRNKGEVITLKSSELVPGDLFIVPKYDYTMHCDAVLVSGSCIVNESMLTGESVPETKVPMPDDDDENNPTKFNGDQHNKHTLFCGTTIIQTRYNANSPAKAIVLRTGFTTLKGNLVRSIMYPKPIDYTFTKDLLKFVLFLLCVALCGFTYTIILMIMRGSTVSKIIIRSLDIITVVVPPALPAAMTIGMINAAQRLKKSKIHCISQETINTCGMISCCCFDKTGTLTEDGLAFNGVRPIFSEDNDNSKPYFGPKTKQYVKGKIPINSRLVRAVATCHSITKINGECVGDPVDVLNFEVTGFEFKETFDDNTVKEKTRYDMLQPNTFSGIIETTDGPKTVNLAVLRTLPFTSALQRMGVIVHDEEDEETNIHFYTKGSPEMISSLCLPESIPSNFHEIVKEYTKKGYRLIAVAYRDLIHANFNKVLKLPRNEIEHSLKMLGIIVMENKIKPQSPSVIDELNRAGIRTLMVTGDNLLTALSVARECEIIKKDKLCFTVDVLSNDKTSTGKSKIILNQNSHDNSMIISQDNLSRHLRDIYDKKNLFPTSYQLAISGPVFNVICSEYPQLLPKIVCVCDVFARMSPDQKQFLIHSLIEQNYYVMMCGDGANDCGALKAAHAGISLSTAEASIAAPFTSNISNITCVPRTIREGRAALVTSFGVFKYMAGYSLTQFVSIMLLYWINSNLTDFQFIFIDLGLITFCAIVFGYTPAALSLDKRPPPTRLLSLASIMSVVGQLAIVGTFQLIIFLWVASQSWFIPFTKPVNHDDDEDKRSMQGTAIFCVSVFQYIALSICYSKGAPYRQSIIKNKLLCILLIIQSLVGLFIGLQGFPELSNFIDMEIIPYVGDRMFIFGIAFISVACMFLYEKIVIEHFILTVRDRKMKAKQLKEGTSKRLYEQIISQIGNNIEWFEDGFHSPKDASIDMTTISECDNISLDQLKREFKDNLDKQKQLSQVLEKTNEKIDTLEIKNAKNTIGDQTTKMKKEDYDVSSDALSNKVNMDSSTTIESLSTIHDAIQSNEEYKLEKKDEIKDYTSEEKYTTLKDMFLNSDKISTDFSIDEIKDNNIIPVINLNFPSPSITSNFITTQKPITTISQPFFGEDLTKMNNPLPEDNLLSEKYENNNLLTKQTQSKNKVTQPPSWNFGWISVKIENSLNFGDSLGENTLSSEEKNNKKYGGDDLGVINGKINNNSYNYTNFTKKNNTFFKSLNVKIENMVNEKIYDKKDFPKVINNITKQQEEVKNDDIKDSYKEGNKSKDNGTTINKYDDSEKNEIEIFDDVKDDDDDVLSQLFNEMEEKNVSKIVETATIGEYVTMEEVQYDETDELEVHPSQEDEYDDDFLEEGERFDYNETMLTEFINDALKRDEETLRLTLVDKMLLEKEVPENTGDYSGSHIYPTLISQNYNNNSLPIMFSDIPVYVMVSIDILDISSFNMQSMDYSIDTLINMKWYDMRLVHGMRNPITVSEERILEKIWKPDTYIVNAKKSYLHKITFPNIKMRIFPDGLVLYTIHITFQPSCNMKFCMFPHDQQECYLDLSSLSYSDGQLKFIWGDNPFFLINQFTLPEFKLSNITVNECLSHDKLITSSCLRLTFKLQRDSAKYIVEKYIPSTLAMMFAWVAPYVPYNYEDVRIVTPITILLALVQMQKGEIETRTSYLTSLDKWFAVMKVFSVISLMESLIVLSLVRKFRELKKKENRAINEFEREMIKLQQREVKKLYNRIDLYARILSPVVFILYLIYYLSFMVSGVEKHC</sequence>
<dbReference type="PROSITE" id="PS00236">
    <property type="entry name" value="NEUROTR_ION_CHANNEL"/>
    <property type="match status" value="1"/>
</dbReference>
<dbReference type="NCBIfam" id="TIGR01494">
    <property type="entry name" value="ATPase_P-type"/>
    <property type="match status" value="2"/>
</dbReference>
<keyword evidence="21" id="KW-1185">Reference proteome</keyword>
<evidence type="ECO:0000313" key="21">
    <source>
        <dbReference type="Proteomes" id="UP000035680"/>
    </source>
</evidence>
<protein>
    <recommendedName>
        <fullName evidence="13">Cation-transporting ATPase</fullName>
        <ecNumber evidence="13">7.2.2.-</ecNumber>
    </recommendedName>
</protein>
<evidence type="ECO:0000313" key="22">
    <source>
        <dbReference type="WBParaSite" id="SVE_0224200.1"/>
    </source>
</evidence>
<evidence type="ECO:0000256" key="6">
    <source>
        <dbReference type="ARBA" id="ARBA00022741"/>
    </source>
</evidence>
<evidence type="ECO:0000256" key="10">
    <source>
        <dbReference type="ARBA" id="ARBA00022989"/>
    </source>
</evidence>
<dbReference type="InterPro" id="IPR059000">
    <property type="entry name" value="ATPase_P-type_domA"/>
</dbReference>
<dbReference type="InterPro" id="IPR018000">
    <property type="entry name" value="Neurotransmitter_ion_chnl_CS"/>
</dbReference>
<reference evidence="21" key="1">
    <citation type="submission" date="2014-07" db="EMBL/GenBank/DDBJ databases">
        <authorList>
            <person name="Martin A.A"/>
            <person name="De Silva N."/>
        </authorList>
    </citation>
    <scope>NUCLEOTIDE SEQUENCE</scope>
</reference>
<feature type="region of interest" description="Disordered" evidence="15">
    <location>
        <begin position="1532"/>
        <end position="1556"/>
    </location>
</feature>
<accession>A0A0K0F0C8</accession>
<evidence type="ECO:0000256" key="4">
    <source>
        <dbReference type="ARBA" id="ARBA00022692"/>
    </source>
</evidence>
<feature type="transmembrane region" description="Helical" evidence="13">
    <location>
        <begin position="426"/>
        <end position="446"/>
    </location>
</feature>
<dbReference type="InterPro" id="IPR006544">
    <property type="entry name" value="P-type_TPase_V"/>
</dbReference>
<dbReference type="SUPFAM" id="SSF56784">
    <property type="entry name" value="HAD-like"/>
    <property type="match status" value="1"/>
</dbReference>
<keyword evidence="9 13" id="KW-1278">Translocase</keyword>
<feature type="transmembrane region" description="Helical" evidence="13">
    <location>
        <begin position="952"/>
        <end position="974"/>
    </location>
</feature>
<dbReference type="InterPro" id="IPR018303">
    <property type="entry name" value="ATPase_P-typ_P_site"/>
</dbReference>
<dbReference type="SUPFAM" id="SSF90112">
    <property type="entry name" value="Neurotransmitter-gated ion-channel transmembrane pore"/>
    <property type="match status" value="1"/>
</dbReference>
<dbReference type="InterPro" id="IPR036412">
    <property type="entry name" value="HAD-like_sf"/>
</dbReference>
<dbReference type="InterPro" id="IPR036719">
    <property type="entry name" value="Neuro-gated_channel_TM_sf"/>
</dbReference>
<dbReference type="PROSITE" id="PS01229">
    <property type="entry name" value="COF_2"/>
    <property type="match status" value="1"/>
</dbReference>
<keyword evidence="14" id="KW-0175">Coiled coil</keyword>
<keyword evidence="4 13" id="KW-0812">Transmembrane</keyword>
<feature type="domain" description="P5B-type ATPase N-terminal" evidence="20">
    <location>
        <begin position="64"/>
        <end position="169"/>
    </location>
</feature>
<keyword evidence="8 13" id="KW-0460">Magnesium</keyword>
<name>A0A0K0F0C8_STRVS</name>
<evidence type="ECO:0000256" key="13">
    <source>
        <dbReference type="RuleBase" id="RU362082"/>
    </source>
</evidence>
<dbReference type="Pfam" id="PF00690">
    <property type="entry name" value="Cation_ATPase_N"/>
    <property type="match status" value="1"/>
</dbReference>
<dbReference type="GO" id="GO:0016020">
    <property type="term" value="C:membrane"/>
    <property type="evidence" value="ECO:0007669"/>
    <property type="project" value="UniProtKB-SubCell"/>
</dbReference>
<feature type="domain" description="Cation-transporting P-type ATPase C-terminal" evidence="17">
    <location>
        <begin position="977"/>
        <end position="1158"/>
    </location>
</feature>
<evidence type="ECO:0000256" key="8">
    <source>
        <dbReference type="ARBA" id="ARBA00022842"/>
    </source>
</evidence>
<dbReference type="Gene3D" id="3.40.1110.10">
    <property type="entry name" value="Calcium-transporting ATPase, cytoplasmic domain N"/>
    <property type="match status" value="1"/>
</dbReference>
<feature type="transmembrane region" description="Helical" evidence="13">
    <location>
        <begin position="458"/>
        <end position="483"/>
    </location>
</feature>
<evidence type="ECO:0000259" key="18">
    <source>
        <dbReference type="Pfam" id="PF00690"/>
    </source>
</evidence>
<evidence type="ECO:0000259" key="17">
    <source>
        <dbReference type="Pfam" id="PF00689"/>
    </source>
</evidence>
<dbReference type="SFLD" id="SFLDS00003">
    <property type="entry name" value="Haloacid_Dehalogenase"/>
    <property type="match status" value="1"/>
</dbReference>
<dbReference type="WBParaSite" id="SVE_0224200.1">
    <property type="protein sequence ID" value="SVE_0224200.1"/>
    <property type="gene ID" value="SVE_0224200"/>
</dbReference>
<dbReference type="GO" id="GO:0005230">
    <property type="term" value="F:extracellular ligand-gated monoatomic ion channel activity"/>
    <property type="evidence" value="ECO:0007669"/>
    <property type="project" value="InterPro"/>
</dbReference>
<dbReference type="PANTHER" id="PTHR45630">
    <property type="entry name" value="CATION-TRANSPORTING ATPASE-RELATED"/>
    <property type="match status" value="1"/>
</dbReference>
<keyword evidence="5 13" id="KW-0479">Metal-binding</keyword>
<evidence type="ECO:0000259" key="19">
    <source>
        <dbReference type="Pfam" id="PF02931"/>
    </source>
</evidence>
<dbReference type="InterPro" id="IPR044492">
    <property type="entry name" value="P_typ_ATPase_HD_dom"/>
</dbReference>
<evidence type="ECO:0000259" key="20">
    <source>
        <dbReference type="Pfam" id="PF12409"/>
    </source>
</evidence>
<dbReference type="GO" id="GO:0006874">
    <property type="term" value="P:intracellular calcium ion homeostasis"/>
    <property type="evidence" value="ECO:0007669"/>
    <property type="project" value="TreeGrafter"/>
</dbReference>
<dbReference type="InterPro" id="IPR023299">
    <property type="entry name" value="ATPase_P-typ_cyto_dom_N"/>
</dbReference>
<dbReference type="STRING" id="75913.A0A0K0F0C8"/>
<dbReference type="InterPro" id="IPR023214">
    <property type="entry name" value="HAD_sf"/>
</dbReference>
<dbReference type="PANTHER" id="PTHR45630:SF8">
    <property type="entry name" value="CATION-TRANSPORTING ATPASE"/>
    <property type="match status" value="1"/>
</dbReference>
<dbReference type="InterPro" id="IPR006202">
    <property type="entry name" value="Neur_chan_lig-bd"/>
</dbReference>
<dbReference type="SUPFAM" id="SSF63712">
    <property type="entry name" value="Nicotinic receptor ligand binding domain-like"/>
    <property type="match status" value="1"/>
</dbReference>
<dbReference type="CDD" id="cd18987">
    <property type="entry name" value="LGIC_ECD_anion"/>
    <property type="match status" value="1"/>
</dbReference>
<comment type="subcellular location">
    <subcellularLocation>
        <location evidence="1 13">Membrane</location>
        <topology evidence="1 13">Multi-pass membrane protein</topology>
    </subcellularLocation>
</comment>
<feature type="region of interest" description="Disordered" evidence="15">
    <location>
        <begin position="346"/>
        <end position="365"/>
    </location>
</feature>
<feature type="coiled-coil region" evidence="14">
    <location>
        <begin position="1230"/>
        <end position="1260"/>
    </location>
</feature>
<dbReference type="EC" id="7.2.2.-" evidence="13"/>
<evidence type="ECO:0000256" key="12">
    <source>
        <dbReference type="ARBA" id="ARBA00049360"/>
    </source>
</evidence>
<feature type="transmembrane region" description="Helical" evidence="13">
    <location>
        <begin position="1069"/>
        <end position="1089"/>
    </location>
</feature>
<dbReference type="Pfam" id="PF12409">
    <property type="entry name" value="P5-ATPase"/>
    <property type="match status" value="1"/>
</dbReference>
<feature type="domain" description="Cation-transporting P-type ATPase N-terminal" evidence="18">
    <location>
        <begin position="196"/>
        <end position="247"/>
    </location>
</feature>
<dbReference type="PRINTS" id="PR00119">
    <property type="entry name" value="CATATPASE"/>
</dbReference>
<feature type="transmembrane region" description="Helical" evidence="13">
    <location>
        <begin position="1141"/>
        <end position="1166"/>
    </location>
</feature>
<dbReference type="InterPro" id="IPR047819">
    <property type="entry name" value="P5A-ATPase_N"/>
</dbReference>
<dbReference type="GO" id="GO:0046872">
    <property type="term" value="F:metal ion binding"/>
    <property type="evidence" value="ECO:0007669"/>
    <property type="project" value="UniProtKB-UniRule"/>
</dbReference>
<organism evidence="21 22">
    <name type="scientific">Strongyloides venezuelensis</name>
    <name type="common">Threadworm</name>
    <dbReference type="NCBI Taxonomy" id="75913"/>
    <lineage>
        <taxon>Eukaryota</taxon>
        <taxon>Metazoa</taxon>
        <taxon>Ecdysozoa</taxon>
        <taxon>Nematoda</taxon>
        <taxon>Chromadorea</taxon>
        <taxon>Rhabditida</taxon>
        <taxon>Tylenchina</taxon>
        <taxon>Panagrolaimomorpha</taxon>
        <taxon>Strongyloidoidea</taxon>
        <taxon>Strongyloididae</taxon>
        <taxon>Strongyloides</taxon>
    </lineage>
</organism>
<proteinExistence type="inferred from homology"/>
<dbReference type="Proteomes" id="UP000035680">
    <property type="component" value="Unassembled WGS sequence"/>
</dbReference>
<evidence type="ECO:0000256" key="2">
    <source>
        <dbReference type="ARBA" id="ARBA00006000"/>
    </source>
</evidence>
<dbReference type="InterPro" id="IPR006068">
    <property type="entry name" value="ATPase_P-typ_cation-transptr_C"/>
</dbReference>
<dbReference type="Gene3D" id="1.20.1110.10">
    <property type="entry name" value="Calcium-transporting ATPase, transmembrane domain"/>
    <property type="match status" value="1"/>
</dbReference>
<feature type="transmembrane region" description="Helical" evidence="13">
    <location>
        <begin position="224"/>
        <end position="246"/>
    </location>
</feature>
<evidence type="ECO:0000259" key="16">
    <source>
        <dbReference type="Pfam" id="PF00122"/>
    </source>
</evidence>
<keyword evidence="10 13" id="KW-1133">Transmembrane helix</keyword>
<dbReference type="FunFam" id="1.20.1110.10:FF:000023">
    <property type="entry name" value="Cation-transporting ATPase"/>
    <property type="match status" value="1"/>
</dbReference>
<evidence type="ECO:0000256" key="3">
    <source>
        <dbReference type="ARBA" id="ARBA00022553"/>
    </source>
</evidence>
<evidence type="ECO:0000256" key="14">
    <source>
        <dbReference type="SAM" id="Coils"/>
    </source>
</evidence>
<dbReference type="GO" id="GO:0019829">
    <property type="term" value="F:ATPase-coupled monoatomic cation transmembrane transporter activity"/>
    <property type="evidence" value="ECO:0007669"/>
    <property type="project" value="UniProtKB-UniRule"/>
</dbReference>
<dbReference type="GO" id="GO:0015203">
    <property type="term" value="F:polyamine transmembrane transporter activity"/>
    <property type="evidence" value="ECO:0007669"/>
    <property type="project" value="TreeGrafter"/>
</dbReference>
<dbReference type="SFLD" id="SFLDG00002">
    <property type="entry name" value="C1.7:_P-type_atpase_like"/>
    <property type="match status" value="1"/>
</dbReference>
<dbReference type="NCBIfam" id="TIGR01657">
    <property type="entry name" value="P-ATPase-V"/>
    <property type="match status" value="1"/>
</dbReference>
<feature type="domain" description="P-type ATPase A" evidence="16">
    <location>
        <begin position="288"/>
        <end position="412"/>
    </location>
</feature>
<dbReference type="PROSITE" id="PS00154">
    <property type="entry name" value="ATPASE_E1_E2"/>
    <property type="match status" value="1"/>
</dbReference>
<dbReference type="GO" id="GO:0016887">
    <property type="term" value="F:ATP hydrolysis activity"/>
    <property type="evidence" value="ECO:0007669"/>
    <property type="project" value="InterPro"/>
</dbReference>
<dbReference type="InterPro" id="IPR023298">
    <property type="entry name" value="ATPase_P-typ_TM_dom_sf"/>
</dbReference>
<reference evidence="22" key="2">
    <citation type="submission" date="2015-08" db="UniProtKB">
        <authorList>
            <consortium name="WormBaseParasite"/>
        </authorList>
    </citation>
    <scope>IDENTIFICATION</scope>
</reference>
<feature type="domain" description="Neurotransmitter-gated ion-channel ligand-binding" evidence="19">
    <location>
        <begin position="1686"/>
        <end position="1866"/>
    </location>
</feature>
<dbReference type="Gene3D" id="3.40.50.1000">
    <property type="entry name" value="HAD superfamily/HAD-like"/>
    <property type="match status" value="1"/>
</dbReference>
<evidence type="ECO:0000256" key="5">
    <source>
        <dbReference type="ARBA" id="ARBA00022723"/>
    </source>
</evidence>
<dbReference type="GO" id="GO:0140358">
    <property type="term" value="F:P-type transmembrane transporter activity"/>
    <property type="evidence" value="ECO:0007669"/>
    <property type="project" value="InterPro"/>
</dbReference>
<feature type="compositionally biased region" description="Basic and acidic residues" evidence="15">
    <location>
        <begin position="1532"/>
        <end position="1548"/>
    </location>
</feature>
<dbReference type="Gene3D" id="2.70.170.10">
    <property type="entry name" value="Neurotransmitter-gated ion-channel ligand-binding domain"/>
    <property type="match status" value="1"/>
</dbReference>
<feature type="transmembrane region" description="Helical" evidence="13">
    <location>
        <begin position="980"/>
        <end position="1004"/>
    </location>
</feature>